<keyword evidence="6" id="KW-0325">Glycoprotein</keyword>
<evidence type="ECO:0000259" key="11">
    <source>
        <dbReference type="PROSITE" id="PS51046"/>
    </source>
</evidence>
<dbReference type="Pfam" id="PF08685">
    <property type="entry name" value="GON"/>
    <property type="match status" value="1"/>
</dbReference>
<reference evidence="13 14" key="1">
    <citation type="journal article" date="2013" name="Nature">
        <title>Insights into bilaterian evolution from three spiralian genomes.</title>
        <authorList>
            <person name="Simakov O."/>
            <person name="Marletaz F."/>
            <person name="Cho S.J."/>
            <person name="Edsinger-Gonzales E."/>
            <person name="Havlak P."/>
            <person name="Hellsten U."/>
            <person name="Kuo D.H."/>
            <person name="Larsson T."/>
            <person name="Lv J."/>
            <person name="Arendt D."/>
            <person name="Savage R."/>
            <person name="Osoegawa K."/>
            <person name="de Jong P."/>
            <person name="Grimwood J."/>
            <person name="Chapman J.A."/>
            <person name="Shapiro H."/>
            <person name="Aerts A."/>
            <person name="Otillar R.P."/>
            <person name="Terry A.Y."/>
            <person name="Boore J.L."/>
            <person name="Grigoriev I.V."/>
            <person name="Lindberg D.R."/>
            <person name="Seaver E.C."/>
            <person name="Weisblat D.A."/>
            <person name="Putnam N.H."/>
            <person name="Rokhsar D.S."/>
        </authorList>
    </citation>
    <scope>NUCLEOTIDE SEQUENCE [LARGE SCALE GENOMIC DNA]</scope>
</reference>
<dbReference type="GO" id="GO:0008270">
    <property type="term" value="F:zinc ion binding"/>
    <property type="evidence" value="ECO:0007669"/>
    <property type="project" value="InterPro"/>
</dbReference>
<feature type="disulfide bond" evidence="7">
    <location>
        <begin position="329"/>
        <end position="338"/>
    </location>
</feature>
<feature type="signal peptide" evidence="9">
    <location>
        <begin position="1"/>
        <end position="23"/>
    </location>
</feature>
<evidence type="ECO:0000256" key="4">
    <source>
        <dbReference type="ARBA" id="ARBA00022737"/>
    </source>
</evidence>
<protein>
    <submittedName>
        <fullName evidence="13">Uncharacterized protein</fullName>
    </submittedName>
</protein>
<dbReference type="FunFam" id="2.10.25.10:FF:000173">
    <property type="entry name" value="Neurogenic locus notch protein 2"/>
    <property type="match status" value="1"/>
</dbReference>
<dbReference type="PROSITE" id="PS00022">
    <property type="entry name" value="EGF_1"/>
    <property type="match status" value="2"/>
</dbReference>
<dbReference type="PROSITE" id="PS01186">
    <property type="entry name" value="EGF_2"/>
    <property type="match status" value="2"/>
</dbReference>
<dbReference type="OrthoDB" id="18487at2759"/>
<dbReference type="PROSITE" id="PS50026">
    <property type="entry name" value="EGF_3"/>
    <property type="match status" value="2"/>
</dbReference>
<dbReference type="SUPFAM" id="SSF57440">
    <property type="entry name" value="Kringle-like"/>
    <property type="match status" value="1"/>
</dbReference>
<evidence type="ECO:0000256" key="3">
    <source>
        <dbReference type="ARBA" id="ARBA00022729"/>
    </source>
</evidence>
<evidence type="ECO:0000256" key="9">
    <source>
        <dbReference type="SAM" id="SignalP"/>
    </source>
</evidence>
<gene>
    <name evidence="13" type="ORF">LOTGIDRAFT_169789</name>
</gene>
<dbReference type="EMBL" id="KB203827">
    <property type="protein sequence ID" value="ESO82963.1"/>
    <property type="molecule type" value="Genomic_DNA"/>
</dbReference>
<dbReference type="SUPFAM" id="SSF57196">
    <property type="entry name" value="EGF/Laminin"/>
    <property type="match status" value="1"/>
</dbReference>
<dbReference type="OMA" id="CEVTDYC"/>
<dbReference type="GeneID" id="20241224"/>
<organism evidence="13 14">
    <name type="scientific">Lottia gigantea</name>
    <name type="common">Giant owl limpet</name>
    <dbReference type="NCBI Taxonomy" id="225164"/>
    <lineage>
        <taxon>Eukaryota</taxon>
        <taxon>Metazoa</taxon>
        <taxon>Spiralia</taxon>
        <taxon>Lophotrochozoa</taxon>
        <taxon>Mollusca</taxon>
        <taxon>Gastropoda</taxon>
        <taxon>Patellogastropoda</taxon>
        <taxon>Lottioidea</taxon>
        <taxon>Lottiidae</taxon>
        <taxon>Lottia</taxon>
    </lineage>
</organism>
<dbReference type="SMART" id="SM00321">
    <property type="entry name" value="WSC"/>
    <property type="match status" value="2"/>
</dbReference>
<feature type="compositionally biased region" description="Polar residues" evidence="8">
    <location>
        <begin position="875"/>
        <end position="886"/>
    </location>
</feature>
<dbReference type="InterPro" id="IPR013320">
    <property type="entry name" value="ConA-like_dom_sf"/>
</dbReference>
<dbReference type="SUPFAM" id="SSF49899">
    <property type="entry name" value="Concanavalin A-like lectins/glucanases"/>
    <property type="match status" value="1"/>
</dbReference>
<keyword evidence="3 9" id="KW-0732">Signal</keyword>
<dbReference type="InterPro" id="IPR051589">
    <property type="entry name" value="Sialate-O-sulfotransferase"/>
</dbReference>
<evidence type="ECO:0000256" key="7">
    <source>
        <dbReference type="PROSITE-ProRule" id="PRU00076"/>
    </source>
</evidence>
<evidence type="ECO:0000256" key="5">
    <source>
        <dbReference type="ARBA" id="ARBA00023157"/>
    </source>
</evidence>
<dbReference type="InterPro" id="IPR002889">
    <property type="entry name" value="WSC_carb-bd"/>
</dbReference>
<dbReference type="PROSITE" id="PS51212">
    <property type="entry name" value="WSC"/>
    <property type="match status" value="2"/>
</dbReference>
<name>V3YXZ0_LOTGI</name>
<dbReference type="Gene3D" id="2.10.10.10">
    <property type="entry name" value="Fibronectin, type II, collagen-binding"/>
    <property type="match status" value="1"/>
</dbReference>
<feature type="disulfide bond" evidence="7">
    <location>
        <begin position="478"/>
        <end position="487"/>
    </location>
</feature>
<dbReference type="Proteomes" id="UP000030746">
    <property type="component" value="Unassembled WGS sequence"/>
</dbReference>
<dbReference type="PANTHER" id="PTHR45964:SF5">
    <property type="entry name" value="WSCD FAMILY MEMBER CG9164"/>
    <property type="match status" value="1"/>
</dbReference>
<feature type="domain" description="EGF-like" evidence="10">
    <location>
        <begin position="457"/>
        <end position="488"/>
    </location>
</feature>
<dbReference type="GO" id="GO:0004222">
    <property type="term" value="F:metalloendopeptidase activity"/>
    <property type="evidence" value="ECO:0007669"/>
    <property type="project" value="InterPro"/>
</dbReference>
<dbReference type="Pfam" id="PF01822">
    <property type="entry name" value="WSC"/>
    <property type="match status" value="2"/>
</dbReference>
<evidence type="ECO:0000259" key="10">
    <source>
        <dbReference type="PROSITE" id="PS50026"/>
    </source>
</evidence>
<dbReference type="Pfam" id="PF00040">
    <property type="entry name" value="fn2"/>
    <property type="match status" value="1"/>
</dbReference>
<keyword evidence="14" id="KW-1185">Reference proteome</keyword>
<dbReference type="InterPro" id="IPR036943">
    <property type="entry name" value="FN_type2_sf"/>
</dbReference>
<dbReference type="Gene3D" id="2.10.25.10">
    <property type="entry name" value="Laminin"/>
    <property type="match status" value="2"/>
</dbReference>
<dbReference type="KEGG" id="lgi:LOTGIDRAFT_169789"/>
<dbReference type="InterPro" id="IPR012314">
    <property type="entry name" value="Pept_M12B_GON-ADAMTSs"/>
</dbReference>
<dbReference type="PANTHER" id="PTHR45964">
    <property type="entry name" value="WSCD FAMILY MEMBER CG9164"/>
    <property type="match status" value="1"/>
</dbReference>
<evidence type="ECO:0000259" key="12">
    <source>
        <dbReference type="PROSITE" id="PS51212"/>
    </source>
</evidence>
<evidence type="ECO:0000256" key="8">
    <source>
        <dbReference type="SAM" id="MobiDB-lite"/>
    </source>
</evidence>
<keyword evidence="1 7" id="KW-0245">EGF-like domain</keyword>
<dbReference type="CTD" id="20241224"/>
<feature type="compositionally biased region" description="Gly residues" evidence="8">
    <location>
        <begin position="844"/>
        <end position="872"/>
    </location>
</feature>
<dbReference type="STRING" id="225164.V3YXZ0"/>
<dbReference type="HOGENOM" id="CLU_266754_0_0_1"/>
<evidence type="ECO:0000256" key="2">
    <source>
        <dbReference type="ARBA" id="ARBA00022723"/>
    </source>
</evidence>
<dbReference type="Gene3D" id="2.60.120.200">
    <property type="match status" value="1"/>
</dbReference>
<feature type="chain" id="PRO_5004715871" evidence="9">
    <location>
        <begin position="24"/>
        <end position="1241"/>
    </location>
</feature>
<dbReference type="InterPro" id="IPR000742">
    <property type="entry name" value="EGF"/>
</dbReference>
<dbReference type="CDD" id="cd00054">
    <property type="entry name" value="EGF_CA"/>
    <property type="match status" value="1"/>
</dbReference>
<keyword evidence="4" id="KW-0677">Repeat</keyword>
<keyword evidence="2" id="KW-0479">Metal-binding</keyword>
<feature type="region of interest" description="Disordered" evidence="8">
    <location>
        <begin position="818"/>
        <end position="886"/>
    </location>
</feature>
<sequence>MRISRNIYLYITLAAVLVGICESQVYDSCDGVARALGSGAGDGEYPIKIDERLAVPLYCADLDRNPQAYVPLKSGRVNNFGSVYMSVGSVKDCGTVVPPQNYSAWGRTEFLRLQIDPVHLKIDLNNFKFTHTIGPRQICFGCAGDKFSATPKCPPRGKFKISLAGTPFSIDDSVAWKWTGQFPDGSTSGQANILTTSYIGCFKDAVDRLLPVMIYNSKTLTIPICIEKCKAKGYRYAGAQYSTQCFCGNSHNKYSISKESECKMKCGGGGTDQVIEGICGGYPGNCYPTINGQKGFTLQLVKTQPCFKNPCQNEAICVALTEDEFTCSCLPGYVGSLCENLQTIITASGSDCPTGLQPEQCSCDKCTGARFDGDVCVASNGKPKTTCRYDDPGHVILFNVQGTASDAYCPVGTEIVGCNYWDSKNRKSGNGQGSLDTKSRHCSLKGCSTCKVTARCKKYDCGCENNGVCSKVTGTCSCLPGYTGSRCQTFDYCSVYEDKYNKTACKAGECQAVPSSDIRAFGGDLAGDHCVFPFTYQDNSYSRCVEDNGVGPPFACSTYFDGKNDYIDLGQWSPAPVYTIAAWVKPTKKDKTRRTIIGGVNICRDFGLYLQNGHFNAFYYPASKAGCTAPLQGASYSVGQWYLVSVSNNGTHMRLDVSGSDSILVPVQHYKILTTTGLRIGGSQCCAGDTFQGNIKSIKIWNRALLTEEVKMSMRYVNSINSTMEAMYGGLISHYELGHDVNLPCNGIDHGGDDWEVRNSQQLSGIHCNVSRFSVPKGIIALIKPYDGTNGGTFEVYALDISIEGVLDGSGSGYRGGLVPANPADNGVQGESYSGQGKASTAGNRGGGGGGAGGKSNGRGYGRPGAGGGYGTKGQSPNKQKNSGSGWSMYGTTYGTPQLDTLYLGSGGGSGGNAKDLTKSPKGGRGGNGGGIIGLYASRTVTVTGIINVSGETGQGDVVSSSGCSTCPKACTDSKNCQGSSTKSCWDTSGPGGGGSGGSVYISGQIVDVGHDRLWAMGGSGGAGGIGGCGGDGGVGRIHVDAQIFKGYVTQGKSGYLQTVTSQSSYKDLSIPGQKLIIPKTTVYGNEIYRGCFQDDSNNRHFYHQVGQSTSSKITPQYCINLCRNNNYRYAAVEYGRECFCDNAFDWKLKKSDNDCNMPCAGDKLQFCGGSLRMAIYGPHPMSLAIGYNGVQQQCQPWCVTADTDTTNPKWGQCDLSSKKSSSYKIHCQCPAGMIGSNCDQ</sequence>
<evidence type="ECO:0000256" key="6">
    <source>
        <dbReference type="ARBA" id="ARBA00023180"/>
    </source>
</evidence>
<comment type="caution">
    <text evidence="7">Lacks conserved residue(s) required for the propagation of feature annotation.</text>
</comment>
<evidence type="ECO:0000313" key="13">
    <source>
        <dbReference type="EMBL" id="ESO82963.1"/>
    </source>
</evidence>
<proteinExistence type="predicted"/>
<dbReference type="AlphaFoldDB" id="V3YXZ0"/>
<dbReference type="InterPro" id="IPR000562">
    <property type="entry name" value="FN_type2_dom"/>
</dbReference>
<feature type="non-terminal residue" evidence="13">
    <location>
        <position position="1241"/>
    </location>
</feature>
<dbReference type="SMART" id="SM00181">
    <property type="entry name" value="EGF"/>
    <property type="match status" value="3"/>
</dbReference>
<feature type="domain" description="GON" evidence="11">
    <location>
        <begin position="25"/>
        <end position="222"/>
    </location>
</feature>
<evidence type="ECO:0000313" key="14">
    <source>
        <dbReference type="Proteomes" id="UP000030746"/>
    </source>
</evidence>
<feature type="domain" description="WSC" evidence="12">
    <location>
        <begin position="195"/>
        <end position="291"/>
    </location>
</feature>
<feature type="domain" description="EGF-like" evidence="10">
    <location>
        <begin position="302"/>
        <end position="339"/>
    </location>
</feature>
<dbReference type="RefSeq" id="XP_009066331.1">
    <property type="nucleotide sequence ID" value="XM_009068083.1"/>
</dbReference>
<dbReference type="Pfam" id="PF13385">
    <property type="entry name" value="Laminin_G_3"/>
    <property type="match status" value="1"/>
</dbReference>
<dbReference type="InterPro" id="IPR013806">
    <property type="entry name" value="Kringle-like"/>
</dbReference>
<feature type="domain" description="WSC" evidence="12">
    <location>
        <begin position="1086"/>
        <end position="1180"/>
    </location>
</feature>
<dbReference type="PROSITE" id="PS51046">
    <property type="entry name" value="GON"/>
    <property type="match status" value="1"/>
</dbReference>
<accession>V3YXZ0</accession>
<dbReference type="Pfam" id="PF00008">
    <property type="entry name" value="EGF"/>
    <property type="match status" value="1"/>
</dbReference>
<keyword evidence="5 7" id="KW-1015">Disulfide bond</keyword>
<evidence type="ECO:0000256" key="1">
    <source>
        <dbReference type="ARBA" id="ARBA00022536"/>
    </source>
</evidence>